<evidence type="ECO:0000313" key="1">
    <source>
        <dbReference type="EMBL" id="GLQ31357.1"/>
    </source>
</evidence>
<dbReference type="AlphaFoldDB" id="A0AA37S8S8"/>
<organism evidence="1 2">
    <name type="scientific">Litoribrevibacter albus</name>
    <dbReference type="NCBI Taxonomy" id="1473156"/>
    <lineage>
        <taxon>Bacteria</taxon>
        <taxon>Pseudomonadati</taxon>
        <taxon>Pseudomonadota</taxon>
        <taxon>Gammaproteobacteria</taxon>
        <taxon>Oceanospirillales</taxon>
        <taxon>Oceanospirillaceae</taxon>
        <taxon>Litoribrevibacter</taxon>
    </lineage>
</organism>
<proteinExistence type="predicted"/>
<evidence type="ECO:0000313" key="2">
    <source>
        <dbReference type="Proteomes" id="UP001161389"/>
    </source>
</evidence>
<sequence>MTPTITMKDIDKTTVLDFIADLTAPIGPEVFAGFGSKTQKELAKDPLCFDALIKDWLSNMDLDALAPLLIEIACGDSLPERCANLRMRFQKDWVLVLTSIIFEAYSSDESAFEVILHKLDDSLEGEDIAAELRLWRDEEC</sequence>
<dbReference type="EMBL" id="BSNM01000011">
    <property type="protein sequence ID" value="GLQ31357.1"/>
    <property type="molecule type" value="Genomic_DNA"/>
</dbReference>
<reference evidence="1" key="2">
    <citation type="submission" date="2023-01" db="EMBL/GenBank/DDBJ databases">
        <title>Draft genome sequence of Litoribrevibacter albus strain NBRC 110071.</title>
        <authorList>
            <person name="Sun Q."/>
            <person name="Mori K."/>
        </authorList>
    </citation>
    <scope>NUCLEOTIDE SEQUENCE</scope>
    <source>
        <strain evidence="1">NBRC 110071</strain>
    </source>
</reference>
<name>A0AA37S8S8_9GAMM</name>
<keyword evidence="2" id="KW-1185">Reference proteome</keyword>
<protein>
    <submittedName>
        <fullName evidence="1">Uncharacterized protein</fullName>
    </submittedName>
</protein>
<comment type="caution">
    <text evidence="1">The sequence shown here is derived from an EMBL/GenBank/DDBJ whole genome shotgun (WGS) entry which is preliminary data.</text>
</comment>
<reference evidence="1" key="1">
    <citation type="journal article" date="2014" name="Int. J. Syst. Evol. Microbiol.">
        <title>Complete genome sequence of Corynebacterium casei LMG S-19264T (=DSM 44701T), isolated from a smear-ripened cheese.</title>
        <authorList>
            <consortium name="US DOE Joint Genome Institute (JGI-PGF)"/>
            <person name="Walter F."/>
            <person name="Albersmeier A."/>
            <person name="Kalinowski J."/>
            <person name="Ruckert C."/>
        </authorList>
    </citation>
    <scope>NUCLEOTIDE SEQUENCE</scope>
    <source>
        <strain evidence="1">NBRC 110071</strain>
    </source>
</reference>
<gene>
    <name evidence="1" type="ORF">GCM10007876_18360</name>
</gene>
<accession>A0AA37S8S8</accession>
<dbReference type="Proteomes" id="UP001161389">
    <property type="component" value="Unassembled WGS sequence"/>
</dbReference>